<sequence>MQLGSVVFALGALVAAIGVFLARSGYTGKEHSVGIDLGTTYSVVAVNRKGNISVIPDIQGELLLPSIVAFKQAGEVLVGREARQYRSIDPEHTIFNAKRFIGRKFDQDVVLEAPHYEFALGKDENDTVCFPITIQGHDTKCVSPITVGYHIVAQLKSSAMAFLGHDQIYSAVIAVPASFDQDQRAATVEAFKKAGLKVSNVLVEPTAAALAYGLDRKPNVHYVLVFDFGGGTLDVSLLYLQNGSFEVIDTAGDNHLGGEDLDDILTSHLVEKFETLLGKLPHASSLLRTSDASAFPCTVSGMRGVAERLKRYLSNHDEGQASCIVEVDTPNYKQGAEVAISMTRTQWESLVEPLLKRTIAPIAEILDGNMMSVSDIDEIVLVGGSSRIPWLHRQLELLFGLVPNSHIDPDVAVAVGAARLAH</sequence>
<dbReference type="Gene3D" id="3.30.420.40">
    <property type="match status" value="2"/>
</dbReference>
<proteinExistence type="predicted"/>
<dbReference type="InterPro" id="IPR013126">
    <property type="entry name" value="Hsp_70_fam"/>
</dbReference>
<gene>
    <name evidence="3" type="ORF">THRCLA_08610</name>
</gene>
<keyword evidence="1" id="KW-0547">Nucleotide-binding</keyword>
<dbReference type="GO" id="GO:0005524">
    <property type="term" value="F:ATP binding"/>
    <property type="evidence" value="ECO:0007669"/>
    <property type="project" value="UniProtKB-KW"/>
</dbReference>
<evidence type="ECO:0000256" key="2">
    <source>
        <dbReference type="ARBA" id="ARBA00022840"/>
    </source>
</evidence>
<evidence type="ECO:0000256" key="1">
    <source>
        <dbReference type="ARBA" id="ARBA00022741"/>
    </source>
</evidence>
<organism evidence="3 4">
    <name type="scientific">Thraustotheca clavata</name>
    <dbReference type="NCBI Taxonomy" id="74557"/>
    <lineage>
        <taxon>Eukaryota</taxon>
        <taxon>Sar</taxon>
        <taxon>Stramenopiles</taxon>
        <taxon>Oomycota</taxon>
        <taxon>Saprolegniomycetes</taxon>
        <taxon>Saprolegniales</taxon>
        <taxon>Achlyaceae</taxon>
        <taxon>Thraustotheca</taxon>
    </lineage>
</organism>
<protein>
    <submittedName>
        <fullName evidence="3">Hsp70</fullName>
    </submittedName>
</protein>
<dbReference type="PROSITE" id="PS00329">
    <property type="entry name" value="HSP70_2"/>
    <property type="match status" value="1"/>
</dbReference>
<dbReference type="Pfam" id="PF00012">
    <property type="entry name" value="HSP70"/>
    <property type="match status" value="1"/>
</dbReference>
<dbReference type="STRING" id="74557.A0A1V9Z4N4"/>
<name>A0A1V9Z4N4_9STRA</name>
<dbReference type="OrthoDB" id="2401965at2759"/>
<dbReference type="Proteomes" id="UP000243217">
    <property type="component" value="Unassembled WGS sequence"/>
</dbReference>
<dbReference type="PROSITE" id="PS00297">
    <property type="entry name" value="HSP70_1"/>
    <property type="match status" value="1"/>
</dbReference>
<keyword evidence="4" id="KW-1185">Reference proteome</keyword>
<dbReference type="AlphaFoldDB" id="A0A1V9Z4N4"/>
<evidence type="ECO:0000313" key="3">
    <source>
        <dbReference type="EMBL" id="OQR92800.1"/>
    </source>
</evidence>
<dbReference type="GO" id="GO:0140662">
    <property type="term" value="F:ATP-dependent protein folding chaperone"/>
    <property type="evidence" value="ECO:0007669"/>
    <property type="project" value="InterPro"/>
</dbReference>
<accession>A0A1V9Z4N4</accession>
<dbReference type="InterPro" id="IPR043129">
    <property type="entry name" value="ATPase_NBD"/>
</dbReference>
<dbReference type="InterPro" id="IPR018181">
    <property type="entry name" value="Heat_shock_70_CS"/>
</dbReference>
<keyword evidence="2" id="KW-0067">ATP-binding</keyword>
<evidence type="ECO:0000313" key="4">
    <source>
        <dbReference type="Proteomes" id="UP000243217"/>
    </source>
</evidence>
<dbReference type="Gene3D" id="3.90.640.10">
    <property type="entry name" value="Actin, Chain A, domain 4"/>
    <property type="match status" value="1"/>
</dbReference>
<dbReference type="PANTHER" id="PTHR19375">
    <property type="entry name" value="HEAT SHOCK PROTEIN 70KDA"/>
    <property type="match status" value="1"/>
</dbReference>
<dbReference type="PRINTS" id="PR00301">
    <property type="entry name" value="HEATSHOCK70"/>
</dbReference>
<comment type="caution">
    <text evidence="3">The sequence shown here is derived from an EMBL/GenBank/DDBJ whole genome shotgun (WGS) entry which is preliminary data.</text>
</comment>
<dbReference type="SUPFAM" id="SSF53067">
    <property type="entry name" value="Actin-like ATPase domain"/>
    <property type="match status" value="2"/>
</dbReference>
<reference evidence="3 4" key="1">
    <citation type="journal article" date="2014" name="Genome Biol. Evol.">
        <title>The secreted proteins of Achlya hypogyna and Thraustotheca clavata identify the ancestral oomycete secretome and reveal gene acquisitions by horizontal gene transfer.</title>
        <authorList>
            <person name="Misner I."/>
            <person name="Blouin N."/>
            <person name="Leonard G."/>
            <person name="Richards T.A."/>
            <person name="Lane C.E."/>
        </authorList>
    </citation>
    <scope>NUCLEOTIDE SEQUENCE [LARGE SCALE GENOMIC DNA]</scope>
    <source>
        <strain evidence="3 4">ATCC 34112</strain>
    </source>
</reference>
<dbReference type="PROSITE" id="PS01036">
    <property type="entry name" value="HSP70_3"/>
    <property type="match status" value="1"/>
</dbReference>
<dbReference type="EMBL" id="JNBS01002301">
    <property type="protein sequence ID" value="OQR92800.1"/>
    <property type="molecule type" value="Genomic_DNA"/>
</dbReference>